<dbReference type="EMBL" id="OE001330">
    <property type="protein sequence ID" value="CAD7456584.1"/>
    <property type="molecule type" value="Genomic_DNA"/>
</dbReference>
<keyword evidence="1" id="KW-0732">Signal</keyword>
<dbReference type="AlphaFoldDB" id="A0A7R9NU30"/>
<protein>
    <submittedName>
        <fullName evidence="2">Uncharacterized protein</fullName>
    </submittedName>
</protein>
<gene>
    <name evidence="2" type="ORF">TTEB3V08_LOCUS4611</name>
</gene>
<reference evidence="2" key="1">
    <citation type="submission" date="2020-11" db="EMBL/GenBank/DDBJ databases">
        <authorList>
            <person name="Tran Van P."/>
        </authorList>
    </citation>
    <scope>NUCLEOTIDE SEQUENCE</scope>
</reference>
<feature type="chain" id="PRO_5031309686" evidence="1">
    <location>
        <begin position="41"/>
        <end position="279"/>
    </location>
</feature>
<name>A0A7R9NU30_9NEOP</name>
<sequence>MISSIALCGCLFATRDAGIRLCSILEVLYVFLVLHPSARAENLHKQNVHTRAHWLGGPVRRRSRVPVDTASDLLRSVIYDLVVEVPSYSSFKVSRNYVRLQAQGDSRDLESKQNIVLDEKYLKMANGKSFLLGLGSSLCVDEHVVCSRCCPKYTPEYFVLHNLELVQDLWRRIAPRFTGKREKENNQPRTVIREIFVLLPGTYEYCATTHPSLETTTAAIQRLHWHNDLTGTTTSWLRQHSCHPTTRIVRGNQMGKSTAHRAFNVPLSLGHQVRVTEIQ</sequence>
<accession>A0A7R9NU30</accession>
<organism evidence="2">
    <name type="scientific">Timema tahoe</name>
    <dbReference type="NCBI Taxonomy" id="61484"/>
    <lineage>
        <taxon>Eukaryota</taxon>
        <taxon>Metazoa</taxon>
        <taxon>Ecdysozoa</taxon>
        <taxon>Arthropoda</taxon>
        <taxon>Hexapoda</taxon>
        <taxon>Insecta</taxon>
        <taxon>Pterygota</taxon>
        <taxon>Neoptera</taxon>
        <taxon>Polyneoptera</taxon>
        <taxon>Phasmatodea</taxon>
        <taxon>Timematodea</taxon>
        <taxon>Timematoidea</taxon>
        <taxon>Timematidae</taxon>
        <taxon>Timema</taxon>
    </lineage>
</organism>
<feature type="signal peptide" evidence="1">
    <location>
        <begin position="1"/>
        <end position="40"/>
    </location>
</feature>
<evidence type="ECO:0000256" key="1">
    <source>
        <dbReference type="SAM" id="SignalP"/>
    </source>
</evidence>
<evidence type="ECO:0000313" key="2">
    <source>
        <dbReference type="EMBL" id="CAD7456584.1"/>
    </source>
</evidence>
<proteinExistence type="predicted"/>